<reference evidence="3" key="1">
    <citation type="submission" date="2022-01" db="EMBL/GenBank/DDBJ databases">
        <title>Genome sequnece data of strain Bradyrhizobium sp. nov.</title>
        <authorList>
            <person name="Zhang J."/>
        </authorList>
    </citation>
    <scope>NUCLEOTIDE SEQUENCE</scope>
    <source>
        <strain evidence="3">WYCCWR 13023</strain>
    </source>
</reference>
<dbReference type="Pfam" id="PF07589">
    <property type="entry name" value="PEP-CTERM"/>
    <property type="match status" value="1"/>
</dbReference>
<name>A0A9X1RI87_9BRAD</name>
<evidence type="ECO:0000313" key="4">
    <source>
        <dbReference type="Proteomes" id="UP001139054"/>
    </source>
</evidence>
<feature type="domain" description="Ice-binding protein C-terminal" evidence="2">
    <location>
        <begin position="212"/>
        <end position="236"/>
    </location>
</feature>
<evidence type="ECO:0000259" key="2">
    <source>
        <dbReference type="Pfam" id="PF07589"/>
    </source>
</evidence>
<accession>A0A9X1RI87</accession>
<dbReference type="NCBIfam" id="NF035944">
    <property type="entry name" value="PEPxxWA-CTERM"/>
    <property type="match status" value="1"/>
</dbReference>
<dbReference type="RefSeq" id="WP_237892209.1">
    <property type="nucleotide sequence ID" value="NZ_JAKLTY010000081.1"/>
</dbReference>
<protein>
    <submittedName>
        <fullName evidence="3">Choice-of-anchor K domain-containing protein</fullName>
    </submittedName>
</protein>
<gene>
    <name evidence="3" type="ORF">L6654_42715</name>
</gene>
<evidence type="ECO:0000313" key="3">
    <source>
        <dbReference type="EMBL" id="MCG2633229.1"/>
    </source>
</evidence>
<dbReference type="NCBIfam" id="NF038131">
    <property type="entry name" value="choice_anch_K"/>
    <property type="match status" value="1"/>
</dbReference>
<dbReference type="InterPro" id="IPR047995">
    <property type="entry name" value="Choice_anch_K"/>
</dbReference>
<organism evidence="3 4">
    <name type="scientific">Bradyrhizobium zhengyangense</name>
    <dbReference type="NCBI Taxonomy" id="2911009"/>
    <lineage>
        <taxon>Bacteria</taxon>
        <taxon>Pseudomonadati</taxon>
        <taxon>Pseudomonadota</taxon>
        <taxon>Alphaproteobacteria</taxon>
        <taxon>Hyphomicrobiales</taxon>
        <taxon>Nitrobacteraceae</taxon>
        <taxon>Bradyrhizobium</taxon>
    </lineage>
</organism>
<dbReference type="AlphaFoldDB" id="A0A9X1RI87"/>
<dbReference type="NCBIfam" id="TIGR02595">
    <property type="entry name" value="PEP_CTERM"/>
    <property type="match status" value="1"/>
</dbReference>
<feature type="signal peptide" evidence="1">
    <location>
        <begin position="1"/>
        <end position="23"/>
    </location>
</feature>
<feature type="chain" id="PRO_5040902923" evidence="1">
    <location>
        <begin position="24"/>
        <end position="245"/>
    </location>
</feature>
<dbReference type="Proteomes" id="UP001139054">
    <property type="component" value="Unassembled WGS sequence"/>
</dbReference>
<evidence type="ECO:0000256" key="1">
    <source>
        <dbReference type="SAM" id="SignalP"/>
    </source>
</evidence>
<sequence length="245" mass="24904">MHRLKSLGLATLLIATSTAPTLAADVVGSADASFVNPQPSGATVTGVGTNAFTYGDGNGFGTGPNSLTFAGVGFSTAFETPFKVGTLSYFNGTTAVGTAPDTIDFDLATTFTNPALGLVQTIFTLGLVITPNGGVDPDADADYVNLPGTFTPSIFNIGGTNYTVKLVGFENVVGDGFLASSGTQLHVREGLSATADLFAEVTSDTSGTIGGVPEPSTWAMMILGFSGVGFMAYRRRNQSSALGVA</sequence>
<dbReference type="EMBL" id="JAKLTY010000081">
    <property type="protein sequence ID" value="MCG2633229.1"/>
    <property type="molecule type" value="Genomic_DNA"/>
</dbReference>
<comment type="caution">
    <text evidence="3">The sequence shown here is derived from an EMBL/GenBank/DDBJ whole genome shotgun (WGS) entry which is preliminary data.</text>
</comment>
<dbReference type="InterPro" id="IPR013424">
    <property type="entry name" value="Ice-binding_C"/>
</dbReference>
<proteinExistence type="predicted"/>
<keyword evidence="1" id="KW-0732">Signal</keyword>